<evidence type="ECO:0000313" key="3">
    <source>
        <dbReference type="EMBL" id="SBV98099.1"/>
    </source>
</evidence>
<feature type="chain" id="PRO_5012894383" evidence="2">
    <location>
        <begin position="28"/>
        <end position="120"/>
    </location>
</feature>
<organism evidence="3">
    <name type="scientific">uncultured delta proteobacterium</name>
    <dbReference type="NCBI Taxonomy" id="34034"/>
    <lineage>
        <taxon>Bacteria</taxon>
        <taxon>Deltaproteobacteria</taxon>
        <taxon>environmental samples</taxon>
    </lineage>
</organism>
<feature type="compositionally biased region" description="Polar residues" evidence="1">
    <location>
        <begin position="31"/>
        <end position="54"/>
    </location>
</feature>
<reference evidence="3" key="1">
    <citation type="submission" date="2016-04" db="EMBL/GenBank/DDBJ databases">
        <authorList>
            <person name="Evans L.H."/>
            <person name="Alamgir A."/>
            <person name="Owens N."/>
            <person name="Weber N.D."/>
            <person name="Virtaneva K."/>
            <person name="Barbian K."/>
            <person name="Babar A."/>
            <person name="Rosenke K."/>
        </authorList>
    </citation>
    <scope>NUCLEOTIDE SEQUENCE</scope>
    <source>
        <strain evidence="3">86</strain>
    </source>
</reference>
<keyword evidence="2" id="KW-0732">Signal</keyword>
<protein>
    <submittedName>
        <fullName evidence="3">Uncharacterized protein</fullName>
    </submittedName>
</protein>
<dbReference type="AlphaFoldDB" id="A0A212JFA3"/>
<feature type="region of interest" description="Disordered" evidence="1">
    <location>
        <begin position="100"/>
        <end position="120"/>
    </location>
</feature>
<evidence type="ECO:0000256" key="2">
    <source>
        <dbReference type="SAM" id="SignalP"/>
    </source>
</evidence>
<dbReference type="EMBL" id="FLUQ01000001">
    <property type="protein sequence ID" value="SBV98099.1"/>
    <property type="molecule type" value="Genomic_DNA"/>
</dbReference>
<feature type="compositionally biased region" description="Polar residues" evidence="1">
    <location>
        <begin position="111"/>
        <end position="120"/>
    </location>
</feature>
<accession>A0A212JFA3</accession>
<evidence type="ECO:0000256" key="1">
    <source>
        <dbReference type="SAM" id="MobiDB-lite"/>
    </source>
</evidence>
<gene>
    <name evidence="3" type="ORF">KL86DPRO_11330</name>
</gene>
<feature type="signal peptide" evidence="2">
    <location>
        <begin position="1"/>
        <end position="27"/>
    </location>
</feature>
<proteinExistence type="predicted"/>
<name>A0A212JFA3_9DELT</name>
<feature type="region of interest" description="Disordered" evidence="1">
    <location>
        <begin position="31"/>
        <end position="81"/>
    </location>
</feature>
<sequence length="120" mass="12402">MKSHVKSLRIVAIAGMVALTAVSLAFAAQPVNSASDKTGTTSGAYQDGSKSTVYPGSKPEAGKRDDGNVKSTAQPAGSAKARPWIRRVFPVKARSPTYTLAASPRRAKGTAATSNPLCNL</sequence>